<dbReference type="InterPro" id="IPR041588">
    <property type="entry name" value="Integrase_H2C2"/>
</dbReference>
<keyword evidence="4" id="KW-1185">Reference proteome</keyword>
<dbReference type="AlphaFoldDB" id="A0AAV7NXI0"/>
<dbReference type="Gene3D" id="1.10.340.70">
    <property type="match status" value="1"/>
</dbReference>
<dbReference type="Pfam" id="PF17921">
    <property type="entry name" value="Integrase_H2C2"/>
    <property type="match status" value="1"/>
</dbReference>
<dbReference type="GO" id="GO:0003676">
    <property type="term" value="F:nucleic acid binding"/>
    <property type="evidence" value="ECO:0007669"/>
    <property type="project" value="InterPro"/>
</dbReference>
<protein>
    <recommendedName>
        <fullName evidence="1">Gypsy retrotransposon integrase-like protein 1</fullName>
    </recommendedName>
</protein>
<comment type="caution">
    <text evidence="3">The sequence shown here is derived from an EMBL/GenBank/DDBJ whole genome shotgun (WGS) entry which is preliminary data.</text>
</comment>
<dbReference type="PANTHER" id="PTHR37984:SF11">
    <property type="entry name" value="INTEGRASE CATALYTIC DOMAIN-CONTAINING PROTEIN"/>
    <property type="match status" value="1"/>
</dbReference>
<dbReference type="Gene3D" id="3.30.420.10">
    <property type="entry name" value="Ribonuclease H-like superfamily/Ribonuclease H"/>
    <property type="match status" value="1"/>
</dbReference>
<organism evidence="3 4">
    <name type="scientific">Pleurodeles waltl</name>
    <name type="common">Iberian ribbed newt</name>
    <dbReference type="NCBI Taxonomy" id="8319"/>
    <lineage>
        <taxon>Eukaryota</taxon>
        <taxon>Metazoa</taxon>
        <taxon>Chordata</taxon>
        <taxon>Craniata</taxon>
        <taxon>Vertebrata</taxon>
        <taxon>Euteleostomi</taxon>
        <taxon>Amphibia</taxon>
        <taxon>Batrachia</taxon>
        <taxon>Caudata</taxon>
        <taxon>Salamandroidea</taxon>
        <taxon>Salamandridae</taxon>
        <taxon>Pleurodelinae</taxon>
        <taxon>Pleurodeles</taxon>
    </lineage>
</organism>
<evidence type="ECO:0000256" key="1">
    <source>
        <dbReference type="ARBA" id="ARBA00039658"/>
    </source>
</evidence>
<evidence type="ECO:0000259" key="2">
    <source>
        <dbReference type="Pfam" id="PF17921"/>
    </source>
</evidence>
<evidence type="ECO:0000313" key="3">
    <source>
        <dbReference type="EMBL" id="KAJ1118033.1"/>
    </source>
</evidence>
<dbReference type="Proteomes" id="UP001066276">
    <property type="component" value="Chromosome 8"/>
</dbReference>
<name>A0AAV7NXI0_PLEWA</name>
<dbReference type="EMBL" id="JANPWB010000012">
    <property type="protein sequence ID" value="KAJ1118033.1"/>
    <property type="molecule type" value="Genomic_DNA"/>
</dbReference>
<gene>
    <name evidence="3" type="ORF">NDU88_006228</name>
</gene>
<dbReference type="InterPro" id="IPR036397">
    <property type="entry name" value="RNaseH_sf"/>
</dbReference>
<reference evidence="3" key="1">
    <citation type="journal article" date="2022" name="bioRxiv">
        <title>Sequencing and chromosome-scale assembly of the giantPleurodeles waltlgenome.</title>
        <authorList>
            <person name="Brown T."/>
            <person name="Elewa A."/>
            <person name="Iarovenko S."/>
            <person name="Subramanian E."/>
            <person name="Araus A.J."/>
            <person name="Petzold A."/>
            <person name="Susuki M."/>
            <person name="Suzuki K.-i.T."/>
            <person name="Hayashi T."/>
            <person name="Toyoda A."/>
            <person name="Oliveira C."/>
            <person name="Osipova E."/>
            <person name="Leigh N.D."/>
            <person name="Simon A."/>
            <person name="Yun M.H."/>
        </authorList>
    </citation>
    <scope>NUCLEOTIDE SEQUENCE</scope>
    <source>
        <strain evidence="3">20211129_DDA</strain>
        <tissue evidence="3">Liver</tissue>
    </source>
</reference>
<feature type="domain" description="Integrase zinc-binding" evidence="2">
    <location>
        <begin position="36"/>
        <end position="88"/>
    </location>
</feature>
<dbReference type="PANTHER" id="PTHR37984">
    <property type="entry name" value="PROTEIN CBG26694"/>
    <property type="match status" value="1"/>
</dbReference>
<sequence>MEESTTNQLNSFQHVKDELAVAEDGLPLRREKRIIIPKSLHQGVVNLAQEGHQGIVATKRALQERFWFPSLDVMVEATLKDCPQGQMVSREEPPVPLHKSEPPDRVWQQVAADFFGPLQSGKYILIIMDEYSRFPIAQQPMIMMS</sequence>
<dbReference type="InterPro" id="IPR050951">
    <property type="entry name" value="Retrovirus_Pol_polyprotein"/>
</dbReference>
<proteinExistence type="predicted"/>
<accession>A0AAV7NXI0</accession>
<evidence type="ECO:0000313" key="4">
    <source>
        <dbReference type="Proteomes" id="UP001066276"/>
    </source>
</evidence>